<organism evidence="1 2">
    <name type="scientific">Fonsecaea erecta</name>
    <dbReference type="NCBI Taxonomy" id="1367422"/>
    <lineage>
        <taxon>Eukaryota</taxon>
        <taxon>Fungi</taxon>
        <taxon>Dikarya</taxon>
        <taxon>Ascomycota</taxon>
        <taxon>Pezizomycotina</taxon>
        <taxon>Eurotiomycetes</taxon>
        <taxon>Chaetothyriomycetidae</taxon>
        <taxon>Chaetothyriales</taxon>
        <taxon>Herpotrichiellaceae</taxon>
        <taxon>Fonsecaea</taxon>
    </lineage>
</organism>
<accession>A0A178Z2A6</accession>
<dbReference type="GeneID" id="30015976"/>
<protein>
    <submittedName>
        <fullName evidence="1">Uncharacterized protein</fullName>
    </submittedName>
</protein>
<proteinExistence type="predicted"/>
<sequence>MTALTMCRDSPDDIKEAVLKAAFNINLTVYLPQGPLDAQGRHRVDEREHGGVVDQNGQLRTHLVTVINMCNITFTVCTLCLYSLELIDSCPRNNMCMSITETIRGIAAKHEPSYELKILVVPILCDVCLVSEPELCADTSLTNAMQMLRASKIVNFMNRRRSLDITVKVPVNGRPYRGMRIDRKNTVAFFKSMDETTDCVWWMKAAVDA</sequence>
<dbReference type="Proteomes" id="UP000078343">
    <property type="component" value="Unassembled WGS sequence"/>
</dbReference>
<name>A0A178Z2A6_9EURO</name>
<reference evidence="1 2" key="1">
    <citation type="submission" date="2016-04" db="EMBL/GenBank/DDBJ databases">
        <title>Draft genome of Fonsecaea erecta CBS 125763.</title>
        <authorList>
            <person name="Weiss V.A."/>
            <person name="Vicente V.A."/>
            <person name="Raittz R.T."/>
            <person name="Moreno L.F."/>
            <person name="De Souza E.M."/>
            <person name="Pedrosa F.O."/>
            <person name="Steffens M.B."/>
            <person name="Faoro H."/>
            <person name="Tadra-Sfeir M.Z."/>
            <person name="Najafzadeh M.J."/>
            <person name="Felipe M.S."/>
            <person name="Teixeira M."/>
            <person name="Sun J."/>
            <person name="Xi L."/>
            <person name="Gomes R."/>
            <person name="De Azevedo C.M."/>
            <person name="Salgado C.G."/>
            <person name="Da Silva M.B."/>
            <person name="Nascimento M.F."/>
            <person name="Queiroz-Telles F."/>
            <person name="Attili D.S."/>
            <person name="Gorbushina A."/>
        </authorList>
    </citation>
    <scope>NUCLEOTIDE SEQUENCE [LARGE SCALE GENOMIC DNA]</scope>
    <source>
        <strain evidence="1 2">CBS 125763</strain>
    </source>
</reference>
<comment type="caution">
    <text evidence="1">The sequence shown here is derived from an EMBL/GenBank/DDBJ whole genome shotgun (WGS) entry which is preliminary data.</text>
</comment>
<dbReference type="AlphaFoldDB" id="A0A178Z2A6"/>
<dbReference type="EMBL" id="LVYI01000017">
    <property type="protein sequence ID" value="OAP53929.1"/>
    <property type="molecule type" value="Genomic_DNA"/>
</dbReference>
<evidence type="ECO:0000313" key="2">
    <source>
        <dbReference type="Proteomes" id="UP000078343"/>
    </source>
</evidence>
<keyword evidence="2" id="KW-1185">Reference proteome</keyword>
<gene>
    <name evidence="1" type="ORF">AYL99_11809</name>
</gene>
<evidence type="ECO:0000313" key="1">
    <source>
        <dbReference type="EMBL" id="OAP53929.1"/>
    </source>
</evidence>
<dbReference type="RefSeq" id="XP_018687296.1">
    <property type="nucleotide sequence ID" value="XM_018843313.1"/>
</dbReference>